<evidence type="ECO:0000313" key="2">
    <source>
        <dbReference type="Proteomes" id="UP000276215"/>
    </source>
</evidence>
<dbReference type="EMBL" id="ML120429">
    <property type="protein sequence ID" value="RPA95141.1"/>
    <property type="molecule type" value="Genomic_DNA"/>
</dbReference>
<organism evidence="1 2">
    <name type="scientific">Choiromyces venosus 120613-1</name>
    <dbReference type="NCBI Taxonomy" id="1336337"/>
    <lineage>
        <taxon>Eukaryota</taxon>
        <taxon>Fungi</taxon>
        <taxon>Dikarya</taxon>
        <taxon>Ascomycota</taxon>
        <taxon>Pezizomycotina</taxon>
        <taxon>Pezizomycetes</taxon>
        <taxon>Pezizales</taxon>
        <taxon>Tuberaceae</taxon>
        <taxon>Choiromyces</taxon>
    </lineage>
</organism>
<protein>
    <submittedName>
        <fullName evidence="1">Uncharacterized protein</fullName>
    </submittedName>
</protein>
<dbReference type="OrthoDB" id="5424391at2759"/>
<evidence type="ECO:0000313" key="1">
    <source>
        <dbReference type="EMBL" id="RPA95141.1"/>
    </source>
</evidence>
<proteinExistence type="predicted"/>
<reference evidence="1 2" key="1">
    <citation type="journal article" date="2018" name="Nat. Ecol. Evol.">
        <title>Pezizomycetes genomes reveal the molecular basis of ectomycorrhizal truffle lifestyle.</title>
        <authorList>
            <person name="Murat C."/>
            <person name="Payen T."/>
            <person name="Noel B."/>
            <person name="Kuo A."/>
            <person name="Morin E."/>
            <person name="Chen J."/>
            <person name="Kohler A."/>
            <person name="Krizsan K."/>
            <person name="Balestrini R."/>
            <person name="Da Silva C."/>
            <person name="Montanini B."/>
            <person name="Hainaut M."/>
            <person name="Levati E."/>
            <person name="Barry K.W."/>
            <person name="Belfiori B."/>
            <person name="Cichocki N."/>
            <person name="Clum A."/>
            <person name="Dockter R.B."/>
            <person name="Fauchery L."/>
            <person name="Guy J."/>
            <person name="Iotti M."/>
            <person name="Le Tacon F."/>
            <person name="Lindquist E.A."/>
            <person name="Lipzen A."/>
            <person name="Malagnac F."/>
            <person name="Mello A."/>
            <person name="Molinier V."/>
            <person name="Miyauchi S."/>
            <person name="Poulain J."/>
            <person name="Riccioni C."/>
            <person name="Rubini A."/>
            <person name="Sitrit Y."/>
            <person name="Splivallo R."/>
            <person name="Traeger S."/>
            <person name="Wang M."/>
            <person name="Zifcakova L."/>
            <person name="Wipf D."/>
            <person name="Zambonelli A."/>
            <person name="Paolocci F."/>
            <person name="Nowrousian M."/>
            <person name="Ottonello S."/>
            <person name="Baldrian P."/>
            <person name="Spatafora J.W."/>
            <person name="Henrissat B."/>
            <person name="Nagy L.G."/>
            <person name="Aury J.M."/>
            <person name="Wincker P."/>
            <person name="Grigoriev I.V."/>
            <person name="Bonfante P."/>
            <person name="Martin F.M."/>
        </authorList>
    </citation>
    <scope>NUCLEOTIDE SEQUENCE [LARGE SCALE GENOMIC DNA]</scope>
    <source>
        <strain evidence="1 2">120613-1</strain>
    </source>
</reference>
<sequence>MQPSALNRLRLTLAFFKLHNVLHPQLPLTPLERNRLLGLVKDSFRQQLNSVPTPPTDSHVGNLLVTLPFSTSLDGSKGLEKIHEDPIGVFEQQVLAGRATLGLAGLCLNKYVEGIKTKGWRVGEEGALGRVLDGLQKSGLVTKMNAITNSPITQPIVETLVAEGRETKIMDLLSKANISDKEKCRILQFGIEAMEVQGGVDKAAEMFERSLHTFGNTKYQYGEFQPIGLRLCRKVKDGGSDNKQLLEKLVSSAELWAKSPFMEAAIHLRFGKRTDTGINYFLSLDKDRSGFWGSKNKNWYHKTAKMGLELGMVCVEKENWEDAVTITDIIRRRFCGRVVGLSAHGLGVQDHGMARDVLRKALERIRTKSELSSKERSVGDMLNRWAAA</sequence>
<accession>A0A3N4JEN0</accession>
<gene>
    <name evidence="1" type="ORF">L873DRAFT_1829971</name>
</gene>
<dbReference type="AlphaFoldDB" id="A0A3N4JEN0"/>
<name>A0A3N4JEN0_9PEZI</name>
<dbReference type="Proteomes" id="UP000276215">
    <property type="component" value="Unassembled WGS sequence"/>
</dbReference>
<keyword evidence="2" id="KW-1185">Reference proteome</keyword>